<evidence type="ECO:0000313" key="3">
    <source>
        <dbReference type="EMBL" id="KKQ35639.1"/>
    </source>
</evidence>
<reference evidence="3 4" key="1">
    <citation type="journal article" date="2015" name="Nature">
        <title>rRNA introns, odd ribosomes, and small enigmatic genomes across a large radiation of phyla.</title>
        <authorList>
            <person name="Brown C.T."/>
            <person name="Hug L.A."/>
            <person name="Thomas B.C."/>
            <person name="Sharon I."/>
            <person name="Castelle C.J."/>
            <person name="Singh A."/>
            <person name="Wilkins M.J."/>
            <person name="Williams K.H."/>
            <person name="Banfield J.F."/>
        </authorList>
    </citation>
    <scope>NUCLEOTIDE SEQUENCE [LARGE SCALE GENOMIC DNA]</scope>
</reference>
<evidence type="ECO:0000256" key="2">
    <source>
        <dbReference type="SAM" id="Phobius"/>
    </source>
</evidence>
<comment type="caution">
    <text evidence="3">The sequence shown here is derived from an EMBL/GenBank/DDBJ whole genome shotgun (WGS) entry which is preliminary data.</text>
</comment>
<keyword evidence="2" id="KW-1133">Transmembrane helix</keyword>
<proteinExistence type="predicted"/>
<feature type="compositionally biased region" description="Polar residues" evidence="1">
    <location>
        <begin position="46"/>
        <end position="61"/>
    </location>
</feature>
<keyword evidence="2" id="KW-0812">Transmembrane</keyword>
<feature type="transmembrane region" description="Helical" evidence="2">
    <location>
        <begin position="7"/>
        <end position="26"/>
    </location>
</feature>
<protein>
    <submittedName>
        <fullName evidence="3">Uncharacterized protein</fullName>
    </submittedName>
</protein>
<dbReference type="EMBL" id="LBTF01000009">
    <property type="protein sequence ID" value="KKQ35639.1"/>
    <property type="molecule type" value="Genomic_DNA"/>
</dbReference>
<evidence type="ECO:0000313" key="4">
    <source>
        <dbReference type="Proteomes" id="UP000033876"/>
    </source>
</evidence>
<name>A0A0G0JFW9_9BACT</name>
<evidence type="ECO:0000256" key="1">
    <source>
        <dbReference type="SAM" id="MobiDB-lite"/>
    </source>
</evidence>
<organism evidence="3 4">
    <name type="scientific">Candidatus Nomurabacteria bacterium GW2011_GWB1_37_5</name>
    <dbReference type="NCBI Taxonomy" id="1618742"/>
    <lineage>
        <taxon>Bacteria</taxon>
        <taxon>Candidatus Nomuraibacteriota</taxon>
    </lineage>
</organism>
<accession>A0A0G0JFW9</accession>
<dbReference type="PATRIC" id="fig|1618742.3.peg.235"/>
<sequence>MSKKLSIIIIILILIVATMGILAFIMQKKTPTGESPETGFKDFSPIGSSGNTNPADGTGINNEVIDTGESVTEETTTTTPSTETISELTQLIQITSKPIAGYFTTSKSSETSKISSPLQLTIRYAEKETGNIYETKIREIPGGREEVGPQDVPRSDLEEPVGNSSQLDPEKRLTSNIIPRIEEAFFAENGNTAILRYVKNDETIPKGYTIQTFIGKIPAIEDGFLSGNFLEENITDFSLSPDTLKAFYLAENEGKVLGQIYTFATAKKTTVFTSNFTEWLSQYINSKKIGLTTKASSQLVGFSYLLDITNKSYPKVLGNINSLTTLYSPSNTLVAYNDDRLNLNLYNTTTKKTTNLGIQTIPEKCVWKKDNINLYCLVPKNPTGLQYPDAWYKGQILFTDELWKIDTKTGTTSFISARPYSQSIDGIKPTLDSTGDYLFFMNKKDYSLWTIKL</sequence>
<feature type="compositionally biased region" description="Basic and acidic residues" evidence="1">
    <location>
        <begin position="138"/>
        <end position="157"/>
    </location>
</feature>
<dbReference type="SUPFAM" id="SSF69304">
    <property type="entry name" value="Tricorn protease N-terminal domain"/>
    <property type="match status" value="1"/>
</dbReference>
<gene>
    <name evidence="3" type="ORF">US50_C0009G0005</name>
</gene>
<feature type="region of interest" description="Disordered" evidence="1">
    <location>
        <begin position="138"/>
        <end position="170"/>
    </location>
</feature>
<dbReference type="Proteomes" id="UP000033876">
    <property type="component" value="Unassembled WGS sequence"/>
</dbReference>
<keyword evidence="2" id="KW-0472">Membrane</keyword>
<dbReference type="AlphaFoldDB" id="A0A0G0JFW9"/>
<feature type="region of interest" description="Disordered" evidence="1">
    <location>
        <begin position="31"/>
        <end position="63"/>
    </location>
</feature>